<evidence type="ECO:0000256" key="3">
    <source>
        <dbReference type="ARBA" id="ARBA00022692"/>
    </source>
</evidence>
<name>A0A4Y9LXW9_9BRAD</name>
<feature type="transmembrane region" description="Helical" evidence="6">
    <location>
        <begin position="347"/>
        <end position="368"/>
    </location>
</feature>
<dbReference type="InterPro" id="IPR001054">
    <property type="entry name" value="A/G_cyclase"/>
</dbReference>
<gene>
    <name evidence="8" type="ORF">E4K65_15805</name>
</gene>
<dbReference type="InterPro" id="IPR029151">
    <property type="entry name" value="Sensor-like_sf"/>
</dbReference>
<dbReference type="GO" id="GO:0006171">
    <property type="term" value="P:cAMP biosynthetic process"/>
    <property type="evidence" value="ECO:0007669"/>
    <property type="project" value="TreeGrafter"/>
</dbReference>
<comment type="caution">
    <text evidence="8">The sequence shown here is derived from an EMBL/GenBank/DDBJ whole genome shotgun (WGS) entry which is preliminary data.</text>
</comment>
<organism evidence="8 9">
    <name type="scientific">Bradyrhizobium niftali</name>
    <dbReference type="NCBI Taxonomy" id="2560055"/>
    <lineage>
        <taxon>Bacteria</taxon>
        <taxon>Pseudomonadati</taxon>
        <taxon>Pseudomonadota</taxon>
        <taxon>Alphaproteobacteria</taxon>
        <taxon>Hyphomicrobiales</taxon>
        <taxon>Nitrobacteraceae</taxon>
        <taxon>Bradyrhizobium</taxon>
    </lineage>
</organism>
<dbReference type="Proteomes" id="UP000297966">
    <property type="component" value="Unassembled WGS sequence"/>
</dbReference>
<dbReference type="InterPro" id="IPR033479">
    <property type="entry name" value="dCache_1"/>
</dbReference>
<dbReference type="PANTHER" id="PTHR43081:SF1">
    <property type="entry name" value="ADENYLATE CYCLASE, TERMINAL-DIFFERENTIATION SPECIFIC"/>
    <property type="match status" value="1"/>
</dbReference>
<evidence type="ECO:0000313" key="8">
    <source>
        <dbReference type="EMBL" id="TFV47695.1"/>
    </source>
</evidence>
<keyword evidence="4 6" id="KW-1133">Transmembrane helix</keyword>
<evidence type="ECO:0000256" key="2">
    <source>
        <dbReference type="ARBA" id="ARBA00022475"/>
    </source>
</evidence>
<dbReference type="GO" id="GO:0035556">
    <property type="term" value="P:intracellular signal transduction"/>
    <property type="evidence" value="ECO:0007669"/>
    <property type="project" value="InterPro"/>
</dbReference>
<dbReference type="SUPFAM" id="SSF103190">
    <property type="entry name" value="Sensory domain-like"/>
    <property type="match status" value="1"/>
</dbReference>
<dbReference type="SMART" id="SM00044">
    <property type="entry name" value="CYCc"/>
    <property type="match status" value="1"/>
</dbReference>
<dbReference type="PROSITE" id="PS50125">
    <property type="entry name" value="GUANYLATE_CYCLASE_2"/>
    <property type="match status" value="1"/>
</dbReference>
<sequence>MFTFRTSITFAVMSFVVALTLLLVAIQLRSLRFATREAASAYMDATSTKVLGRLQGELSTISSLVHVLATSSSVADSNERSETGRAIPLFKAALQEFPQMDSIYAGFENGAWLQVRRIRDLTEEQREHFRAPANAEIAISLIRPTMDGDLPLRRIFQDKQGNEIGELDLWKFGYDPRKRSWYWATMQADNPYISEPYLSYSIGAPVITVSAPLRGKVPGVLAADLKLDTFSEFVQAQRPGEHGTVMIFDQAGSIIAHPEFTDLVTNAMTHPAQSSLPSIDEINTGMMASVIRGSYNKDSYEGSIDDGTGKGFLFRVTKFALGERYNGSILLLAAQDDFVQNVRRLQFTGLVLAILVGAAFLPIVWMFGSQMSRSIQRVTAQARQLQTLSEPELVPVTSYIKEIHALGSTMNLAQRAIWSFAHFVPKEIVRGLIENSISTRLGGVKQEVTLVFTDVQGFTTIAEAADPDVLMRQTSRYFSAMTAAFLAEGGTVDKFIGDAVMVFWNAPNPQADHVARACRAVLAAKAAGERLNVEFEADGLKPFITRFGIHVGEAVVGNLGSSERMNYTALGNTVNLAARLEGLNKDTRTTILVSEDVYSRVESLFKFRALDAVVAKGMTRETRIFELVGAST</sequence>
<dbReference type="Pfam" id="PF00211">
    <property type="entry name" value="Guanylate_cyc"/>
    <property type="match status" value="1"/>
</dbReference>
<evidence type="ECO:0000259" key="7">
    <source>
        <dbReference type="PROSITE" id="PS50125"/>
    </source>
</evidence>
<reference evidence="8 9" key="1">
    <citation type="submission" date="2019-03" db="EMBL/GenBank/DDBJ databases">
        <title>Bradyrhizobium diversity isolated from nodules of Chamaecrista fasciculata.</title>
        <authorList>
            <person name="Klepa M.S."/>
            <person name="Urquiaga M.O."/>
            <person name="Hungria M."/>
            <person name="Delamuta J.R."/>
        </authorList>
    </citation>
    <scope>NUCLEOTIDE SEQUENCE [LARGE SCALE GENOMIC DNA]</scope>
    <source>
        <strain evidence="8 9">CNPSo 3448</strain>
    </source>
</reference>
<feature type="domain" description="Guanylate cyclase" evidence="7">
    <location>
        <begin position="449"/>
        <end position="581"/>
    </location>
</feature>
<keyword evidence="3 6" id="KW-0812">Transmembrane</keyword>
<evidence type="ECO:0000256" key="4">
    <source>
        <dbReference type="ARBA" id="ARBA00022989"/>
    </source>
</evidence>
<dbReference type="Pfam" id="PF02743">
    <property type="entry name" value="dCache_1"/>
    <property type="match status" value="1"/>
</dbReference>
<dbReference type="SUPFAM" id="SSF55073">
    <property type="entry name" value="Nucleotide cyclase"/>
    <property type="match status" value="1"/>
</dbReference>
<comment type="subcellular location">
    <subcellularLocation>
        <location evidence="1">Cell membrane</location>
        <topology evidence="1">Multi-pass membrane protein</topology>
    </subcellularLocation>
</comment>
<dbReference type="Gene3D" id="3.30.70.1230">
    <property type="entry name" value="Nucleotide cyclase"/>
    <property type="match status" value="1"/>
</dbReference>
<dbReference type="EMBL" id="SPQT01000007">
    <property type="protein sequence ID" value="TFV47695.1"/>
    <property type="molecule type" value="Genomic_DNA"/>
</dbReference>
<dbReference type="PANTHER" id="PTHR43081">
    <property type="entry name" value="ADENYLATE CYCLASE, TERMINAL-DIFFERENTIATION SPECIFIC-RELATED"/>
    <property type="match status" value="1"/>
</dbReference>
<dbReference type="GO" id="GO:0004016">
    <property type="term" value="F:adenylate cyclase activity"/>
    <property type="evidence" value="ECO:0007669"/>
    <property type="project" value="UniProtKB-ARBA"/>
</dbReference>
<keyword evidence="5 6" id="KW-0472">Membrane</keyword>
<evidence type="ECO:0000256" key="1">
    <source>
        <dbReference type="ARBA" id="ARBA00004651"/>
    </source>
</evidence>
<dbReference type="CDD" id="cd07302">
    <property type="entry name" value="CHD"/>
    <property type="match status" value="1"/>
</dbReference>
<dbReference type="AlphaFoldDB" id="A0A4Y9LXW9"/>
<dbReference type="Gene3D" id="3.30.450.20">
    <property type="entry name" value="PAS domain"/>
    <property type="match status" value="2"/>
</dbReference>
<evidence type="ECO:0000256" key="5">
    <source>
        <dbReference type="ARBA" id="ARBA00023136"/>
    </source>
</evidence>
<dbReference type="InterPro" id="IPR029787">
    <property type="entry name" value="Nucleotide_cyclase"/>
</dbReference>
<protein>
    <recommendedName>
        <fullName evidence="7">Guanylate cyclase domain-containing protein</fullName>
    </recommendedName>
</protein>
<dbReference type="RefSeq" id="WP_135174959.1">
    <property type="nucleotide sequence ID" value="NZ_SPQT01000007.1"/>
</dbReference>
<keyword evidence="9" id="KW-1185">Reference proteome</keyword>
<dbReference type="CDD" id="cd18774">
    <property type="entry name" value="PDC2_HK_sensor"/>
    <property type="match status" value="1"/>
</dbReference>
<dbReference type="InterPro" id="IPR050697">
    <property type="entry name" value="Adenylyl/Guanylyl_Cyclase_3/4"/>
</dbReference>
<feature type="transmembrane region" description="Helical" evidence="6">
    <location>
        <begin position="6"/>
        <end position="26"/>
    </location>
</feature>
<evidence type="ECO:0000256" key="6">
    <source>
        <dbReference type="SAM" id="Phobius"/>
    </source>
</evidence>
<keyword evidence="2" id="KW-1003">Cell membrane</keyword>
<dbReference type="CDD" id="cd12913">
    <property type="entry name" value="PDC1_MCP_like"/>
    <property type="match status" value="1"/>
</dbReference>
<proteinExistence type="predicted"/>
<evidence type="ECO:0000313" key="9">
    <source>
        <dbReference type="Proteomes" id="UP000297966"/>
    </source>
</evidence>
<dbReference type="GO" id="GO:0005886">
    <property type="term" value="C:plasma membrane"/>
    <property type="evidence" value="ECO:0007669"/>
    <property type="project" value="UniProtKB-SubCell"/>
</dbReference>
<accession>A0A4Y9LXW9</accession>
<dbReference type="OrthoDB" id="9789782at2"/>